<dbReference type="InParanoid" id="A0A3N4LRR2"/>
<gene>
    <name evidence="2" type="ORF">L211DRAFT_849104</name>
</gene>
<keyword evidence="3" id="KW-1185">Reference proteome</keyword>
<evidence type="ECO:0000313" key="3">
    <source>
        <dbReference type="Proteomes" id="UP000267821"/>
    </source>
</evidence>
<feature type="region of interest" description="Disordered" evidence="1">
    <location>
        <begin position="131"/>
        <end position="165"/>
    </location>
</feature>
<reference evidence="2 3" key="1">
    <citation type="journal article" date="2018" name="Nat. Ecol. Evol.">
        <title>Pezizomycetes genomes reveal the molecular basis of ectomycorrhizal truffle lifestyle.</title>
        <authorList>
            <person name="Murat C."/>
            <person name="Payen T."/>
            <person name="Noel B."/>
            <person name="Kuo A."/>
            <person name="Morin E."/>
            <person name="Chen J."/>
            <person name="Kohler A."/>
            <person name="Krizsan K."/>
            <person name="Balestrini R."/>
            <person name="Da Silva C."/>
            <person name="Montanini B."/>
            <person name="Hainaut M."/>
            <person name="Levati E."/>
            <person name="Barry K.W."/>
            <person name="Belfiori B."/>
            <person name="Cichocki N."/>
            <person name="Clum A."/>
            <person name="Dockter R.B."/>
            <person name="Fauchery L."/>
            <person name="Guy J."/>
            <person name="Iotti M."/>
            <person name="Le Tacon F."/>
            <person name="Lindquist E.A."/>
            <person name="Lipzen A."/>
            <person name="Malagnac F."/>
            <person name="Mello A."/>
            <person name="Molinier V."/>
            <person name="Miyauchi S."/>
            <person name="Poulain J."/>
            <person name="Riccioni C."/>
            <person name="Rubini A."/>
            <person name="Sitrit Y."/>
            <person name="Splivallo R."/>
            <person name="Traeger S."/>
            <person name="Wang M."/>
            <person name="Zifcakova L."/>
            <person name="Wipf D."/>
            <person name="Zambonelli A."/>
            <person name="Paolocci F."/>
            <person name="Nowrousian M."/>
            <person name="Ottonello S."/>
            <person name="Baldrian P."/>
            <person name="Spatafora J.W."/>
            <person name="Henrissat B."/>
            <person name="Nagy L.G."/>
            <person name="Aury J.M."/>
            <person name="Wincker P."/>
            <person name="Grigoriev I.V."/>
            <person name="Bonfante P."/>
            <person name="Martin F.M."/>
        </authorList>
    </citation>
    <scope>NUCLEOTIDE SEQUENCE [LARGE SCALE GENOMIC DNA]</scope>
    <source>
        <strain evidence="2 3">ATCC MYA-4762</strain>
    </source>
</reference>
<dbReference type="AlphaFoldDB" id="A0A3N4LRR2"/>
<organism evidence="2 3">
    <name type="scientific">Terfezia boudieri ATCC MYA-4762</name>
    <dbReference type="NCBI Taxonomy" id="1051890"/>
    <lineage>
        <taxon>Eukaryota</taxon>
        <taxon>Fungi</taxon>
        <taxon>Dikarya</taxon>
        <taxon>Ascomycota</taxon>
        <taxon>Pezizomycotina</taxon>
        <taxon>Pezizomycetes</taxon>
        <taxon>Pezizales</taxon>
        <taxon>Pezizaceae</taxon>
        <taxon>Terfezia</taxon>
    </lineage>
</organism>
<protein>
    <submittedName>
        <fullName evidence="2">Uncharacterized protein</fullName>
    </submittedName>
</protein>
<evidence type="ECO:0000313" key="2">
    <source>
        <dbReference type="EMBL" id="RPB24378.1"/>
    </source>
</evidence>
<accession>A0A3N4LRR2</accession>
<proteinExistence type="predicted"/>
<evidence type="ECO:0000256" key="1">
    <source>
        <dbReference type="SAM" id="MobiDB-lite"/>
    </source>
</evidence>
<dbReference type="Proteomes" id="UP000267821">
    <property type="component" value="Unassembled WGS sequence"/>
</dbReference>
<sequence length="351" mass="39390">MGGKKNLFFPIRQRWDSNKVAAIIDGEAYRTLESYSIWGKEEHTDSIAKGRLLLEKQDENIPAEIVQVDPARMDTLIRSGKAALVVVIPEDQQINDTITVLPYTACNVSGCNKPMQPTTPEEDIDMLFRGERESAPSPEPDTGDLRVLGTRPMGNQQDTDEPDPNPYTLKLLELKQEPQVPDLEEVLNQEIRPPTIEERILEVRHIMEEDRELREQEISGVLQIMDQGQNETRENIKIILGALNENRESFQAQTNVMKEAFTLLNRQTANQLRFISEQVAELAREIRAAITPPPPLPQTVVQPMSESFYTSPTGEIQHMTACAAGEAEEGLARAEAEEALARARTVIPDST</sequence>
<dbReference type="EMBL" id="ML121542">
    <property type="protein sequence ID" value="RPB24378.1"/>
    <property type="molecule type" value="Genomic_DNA"/>
</dbReference>
<dbReference type="OrthoDB" id="5497133at2759"/>
<name>A0A3N4LRR2_9PEZI</name>